<dbReference type="OrthoDB" id="10263345at2759"/>
<dbReference type="GO" id="GO:0032456">
    <property type="term" value="P:endocytic recycling"/>
    <property type="evidence" value="ECO:0007669"/>
    <property type="project" value="InterPro"/>
</dbReference>
<dbReference type="Proteomes" id="UP000325440">
    <property type="component" value="Unassembled WGS sequence"/>
</dbReference>
<dbReference type="GO" id="GO:0015031">
    <property type="term" value="P:protein transport"/>
    <property type="evidence" value="ECO:0007669"/>
    <property type="project" value="UniProtKB-KW"/>
</dbReference>
<evidence type="ECO:0000256" key="2">
    <source>
        <dbReference type="ARBA" id="ARBA00022927"/>
    </source>
</evidence>
<dbReference type="InterPro" id="IPR019515">
    <property type="entry name" value="VPS54_N"/>
</dbReference>
<organism evidence="7 8">
    <name type="scientific">Cinara cedri</name>
    <dbReference type="NCBI Taxonomy" id="506608"/>
    <lineage>
        <taxon>Eukaryota</taxon>
        <taxon>Metazoa</taxon>
        <taxon>Ecdysozoa</taxon>
        <taxon>Arthropoda</taxon>
        <taxon>Hexapoda</taxon>
        <taxon>Insecta</taxon>
        <taxon>Pterygota</taxon>
        <taxon>Neoptera</taxon>
        <taxon>Paraneoptera</taxon>
        <taxon>Hemiptera</taxon>
        <taxon>Sternorrhyncha</taxon>
        <taxon>Aphidomorpha</taxon>
        <taxon>Aphidoidea</taxon>
        <taxon>Aphididae</taxon>
        <taxon>Lachninae</taxon>
        <taxon>Cinara</taxon>
    </lineage>
</organism>
<gene>
    <name evidence="7" type="ORF">CINCED_3A019349</name>
</gene>
<dbReference type="Pfam" id="PF10474">
    <property type="entry name" value="Syndetin_C"/>
    <property type="match status" value="1"/>
</dbReference>
<feature type="coiled-coil region" evidence="4">
    <location>
        <begin position="94"/>
        <end position="153"/>
    </location>
</feature>
<dbReference type="EMBL" id="CABPRJ010000956">
    <property type="protein sequence ID" value="VVC32490.1"/>
    <property type="molecule type" value="Genomic_DNA"/>
</dbReference>
<dbReference type="GO" id="GO:0042147">
    <property type="term" value="P:retrograde transport, endosome to Golgi"/>
    <property type="evidence" value="ECO:0007669"/>
    <property type="project" value="InterPro"/>
</dbReference>
<evidence type="ECO:0000313" key="8">
    <source>
        <dbReference type="Proteomes" id="UP000325440"/>
    </source>
</evidence>
<sequence>MAEFKQKLKNLLDTKTTVKVPLIGSQDFWDGSNKKSDSLLLKAVKHEKPFEKCDAEIISNIDQVYFNNSDFDFARFELEKLAEILDKRLTANDIKKLRAQHEIVEKQLLQLILENQAACDDELDKIGMLQNDLKCSLENCEHAKNRLKLAKRQITTAGLGLLGNCRKKSLILDLLNCLNNIKMLLQTEKKLEELVSKANYAKGIALLLECIQGASAFKQFTCIAALSVKLQDALVMTEEQLDIVLSNMCFNFDHTKYSAVQEAYRRLGKTRIAIDQLHMHYTSAIHSASFDTINLFVDTERVENNKNSFALLCQCVPDEQLIPCLIALSKIFWNILQSYKKVADWHRELKDVTADSEDDIEEYVNQEYISKKFEIGPTRLWGDIVTKISNLVFNSNITKFKFDDFLQVLSILNKHIKIGEEFCNSKSEQLQNDTKKSCITYFQTFHKNCLDELTIFFENESWTPCPVKREFNLFQLQEFRTIKNHIQKADSSHLTHSRNSSMDSSSISTSDYFHFSLDKSPFDNDCSTVYNEDILDTEIDGNSVCSDDTNNSYEEVDNYNIQAENYDRPPLLTNTTLTVMRHCGKYLKICGILKSISEDVVTCLCQLFEYYLYSVHLLFTSDVLPQICLGVNSVKLQSVITRICNTLIQRNHENETGQDFSIQEPVALHMLSLSDINNLYGISERIVAVESLVFLGEQYKLLRSYLTTLLVSDTSSYSLQQFYNQTVEVAIDLRKPVYGRVICKAIDYNQVLGMMAKVNWEVKDIMCEHSQYVDYFLQELRAFLKTLKTSTSNLYLNEKILYSIWEAIGILVSSVFIEGFSLAKKCSNAGRALMQLDFTQFMSQINSTCPINPLPHKKLVEVYIKAYYLPETSLESWTRDHQEYSHKQLLAVINCVCQNNKRLRQKLTNSLEESIQR</sequence>
<accession>A0A5E4MRJ0</accession>
<keyword evidence="3 4" id="KW-0175">Coiled coil</keyword>
<evidence type="ECO:0000256" key="3">
    <source>
        <dbReference type="ARBA" id="ARBA00023054"/>
    </source>
</evidence>
<keyword evidence="2" id="KW-0653">Protein transport</keyword>
<evidence type="ECO:0000259" key="5">
    <source>
        <dbReference type="Pfam" id="PF10474"/>
    </source>
</evidence>
<dbReference type="Pfam" id="PF10475">
    <property type="entry name" value="Vps54_N"/>
    <property type="match status" value="1"/>
</dbReference>
<reference evidence="7 8" key="1">
    <citation type="submission" date="2019-08" db="EMBL/GenBank/DDBJ databases">
        <authorList>
            <person name="Alioto T."/>
            <person name="Alioto T."/>
            <person name="Gomez Garrido J."/>
        </authorList>
    </citation>
    <scope>NUCLEOTIDE SEQUENCE [LARGE SCALE GENOMIC DNA]</scope>
</reference>
<feature type="domain" description="Vacuolar protein sorting-associated protein 54 N-terminal" evidence="6">
    <location>
        <begin position="58"/>
        <end position="345"/>
    </location>
</feature>
<evidence type="ECO:0000313" key="7">
    <source>
        <dbReference type="EMBL" id="VVC32490.1"/>
    </source>
</evidence>
<feature type="domain" description="Syndetin C-terminal" evidence="5">
    <location>
        <begin position="679"/>
        <end position="912"/>
    </location>
</feature>
<name>A0A5E4MRJ0_9HEMI</name>
<dbReference type="GO" id="GO:0005829">
    <property type="term" value="C:cytosol"/>
    <property type="evidence" value="ECO:0007669"/>
    <property type="project" value="GOC"/>
</dbReference>
<evidence type="ECO:0000256" key="1">
    <source>
        <dbReference type="ARBA" id="ARBA00022448"/>
    </source>
</evidence>
<protein>
    <submittedName>
        <fullName evidence="7">Uncharacterized protein</fullName>
    </submittedName>
</protein>
<keyword evidence="8" id="KW-1185">Reference proteome</keyword>
<evidence type="ECO:0000256" key="4">
    <source>
        <dbReference type="SAM" id="Coils"/>
    </source>
</evidence>
<dbReference type="AlphaFoldDB" id="A0A5E4MRJ0"/>
<dbReference type="GO" id="GO:0000149">
    <property type="term" value="F:SNARE binding"/>
    <property type="evidence" value="ECO:0007669"/>
    <property type="project" value="TreeGrafter"/>
</dbReference>
<dbReference type="PANTHER" id="PTHR13258">
    <property type="entry name" value="SYNDETIN"/>
    <property type="match status" value="1"/>
</dbReference>
<dbReference type="InterPro" id="IPR040047">
    <property type="entry name" value="VPS50"/>
</dbReference>
<dbReference type="GO" id="GO:1990745">
    <property type="term" value="C:EARP complex"/>
    <property type="evidence" value="ECO:0007669"/>
    <property type="project" value="InterPro"/>
</dbReference>
<evidence type="ECO:0000259" key="6">
    <source>
        <dbReference type="Pfam" id="PF10475"/>
    </source>
</evidence>
<proteinExistence type="predicted"/>
<dbReference type="PANTHER" id="PTHR13258:SF0">
    <property type="entry name" value="SYNDETIN"/>
    <property type="match status" value="1"/>
</dbReference>
<keyword evidence="1" id="KW-0813">Transport</keyword>
<dbReference type="InterPro" id="IPR019514">
    <property type="entry name" value="Syndetin_C"/>
</dbReference>